<keyword evidence="3" id="KW-0472">Membrane</keyword>
<sequence>KPLQPNVALMTFFKRVEVHSIFPLFEGALEIGRVTKHLFRNWAKITSTLVMVIIIVVSLLVMKLATTQVVFSVLTQLVLVGWLFPNAFLLTKTKSNFCRPEMSDSINLTVDISTSMQTIIALKKAVQINTTTRFPSIFEFSSYSTPTAFIIHCILRANHCNPKHSVTVKERAELNKIRMRLGVQHTINHQTCAERSIRTSELILELKKIFENLGIKCHLPPQEIHITQLNLNNWTMPSHSLRQGKSLAVLLAVLLKSIFNQSQILKSMIENQSACLHTTSLKSLPWDSAYIIPSSEEINLRPPPKPLKIGNYLITIKKKHL</sequence>
<organism evidence="4 5">
    <name type="scientific">Citrus sinensis</name>
    <name type="common">Sweet orange</name>
    <name type="synonym">Citrus aurantium var. sinensis</name>
    <dbReference type="NCBI Taxonomy" id="2711"/>
    <lineage>
        <taxon>Eukaryota</taxon>
        <taxon>Viridiplantae</taxon>
        <taxon>Streptophyta</taxon>
        <taxon>Embryophyta</taxon>
        <taxon>Tracheophyta</taxon>
        <taxon>Spermatophyta</taxon>
        <taxon>Magnoliopsida</taxon>
        <taxon>eudicotyledons</taxon>
        <taxon>Gunneridae</taxon>
        <taxon>Pentapetalae</taxon>
        <taxon>rosids</taxon>
        <taxon>malvids</taxon>
        <taxon>Sapindales</taxon>
        <taxon>Rutaceae</taxon>
        <taxon>Aurantioideae</taxon>
        <taxon>Citrus</taxon>
    </lineage>
</organism>
<name>A0A067EHG2_CITSI</name>
<feature type="transmembrane region" description="Helical" evidence="3">
    <location>
        <begin position="42"/>
        <end position="62"/>
    </location>
</feature>
<dbReference type="Proteomes" id="UP000027120">
    <property type="component" value="Unassembled WGS sequence"/>
</dbReference>
<feature type="non-terminal residue" evidence="4">
    <location>
        <position position="1"/>
    </location>
</feature>
<dbReference type="PANTHER" id="PTHR31618">
    <property type="entry name" value="MECHANOSENSITIVE ION CHANNEL PROTEIN 5"/>
    <property type="match status" value="1"/>
</dbReference>
<dbReference type="AlphaFoldDB" id="A0A067EHG2"/>
<dbReference type="EMBL" id="KK785082">
    <property type="protein sequence ID" value="KDO50366.1"/>
    <property type="molecule type" value="Genomic_DNA"/>
</dbReference>
<dbReference type="STRING" id="2711.A0A067EHG2"/>
<evidence type="ECO:0000256" key="1">
    <source>
        <dbReference type="ARBA" id="ARBA00004141"/>
    </source>
</evidence>
<comment type="similarity">
    <text evidence="2">Belongs to the MscS (TC 1.A.23) family.</text>
</comment>
<protein>
    <submittedName>
        <fullName evidence="4">Uncharacterized protein</fullName>
    </submittedName>
</protein>
<comment type="subcellular location">
    <subcellularLocation>
        <location evidence="1">Membrane</location>
        <topology evidence="1">Multi-pass membrane protein</topology>
    </subcellularLocation>
</comment>
<reference evidence="4 5" key="1">
    <citation type="submission" date="2014-04" db="EMBL/GenBank/DDBJ databases">
        <authorList>
            <consortium name="International Citrus Genome Consortium"/>
            <person name="Gmitter F."/>
            <person name="Chen C."/>
            <person name="Farmerie W."/>
            <person name="Harkins T."/>
            <person name="Desany B."/>
            <person name="Mohiuddin M."/>
            <person name="Kodira C."/>
            <person name="Borodovsky M."/>
            <person name="Lomsadze A."/>
            <person name="Burns P."/>
            <person name="Jenkins J."/>
            <person name="Prochnik S."/>
            <person name="Shu S."/>
            <person name="Chapman J."/>
            <person name="Pitluck S."/>
            <person name="Schmutz J."/>
            <person name="Rokhsar D."/>
        </authorList>
    </citation>
    <scope>NUCLEOTIDE SEQUENCE</scope>
</reference>
<dbReference type="InterPro" id="IPR016688">
    <property type="entry name" value="MscS-like_plants/fungi"/>
</dbReference>
<feature type="transmembrane region" description="Helical" evidence="3">
    <location>
        <begin position="68"/>
        <end position="90"/>
    </location>
</feature>
<evidence type="ECO:0000313" key="4">
    <source>
        <dbReference type="EMBL" id="KDO50366.1"/>
    </source>
</evidence>
<proteinExistence type="inferred from homology"/>
<gene>
    <name evidence="4" type="ORF">CISIN_1g0387752mg</name>
</gene>
<accession>A0A067EHG2</accession>
<evidence type="ECO:0000313" key="5">
    <source>
        <dbReference type="Proteomes" id="UP000027120"/>
    </source>
</evidence>
<evidence type="ECO:0000256" key="3">
    <source>
        <dbReference type="SAM" id="Phobius"/>
    </source>
</evidence>
<dbReference type="GO" id="GO:0016020">
    <property type="term" value="C:membrane"/>
    <property type="evidence" value="ECO:0007669"/>
    <property type="project" value="UniProtKB-SubCell"/>
</dbReference>
<keyword evidence="3" id="KW-0812">Transmembrane</keyword>
<evidence type="ECO:0000256" key="2">
    <source>
        <dbReference type="ARBA" id="ARBA00008017"/>
    </source>
</evidence>
<keyword evidence="3" id="KW-1133">Transmembrane helix</keyword>
<keyword evidence="5" id="KW-1185">Reference proteome</keyword>
<dbReference type="PANTHER" id="PTHR31618:SF10">
    <property type="entry name" value="MECHANOSENSITIVE ION CHANNEL PROTEIN 10-LIKE"/>
    <property type="match status" value="1"/>
</dbReference>